<feature type="active site" evidence="3">
    <location>
        <position position="147"/>
    </location>
</feature>
<keyword evidence="2" id="KW-1015">Disulfide bond</keyword>
<dbReference type="PROSITE" id="PS00530">
    <property type="entry name" value="RNASE_T2_1"/>
    <property type="match status" value="1"/>
</dbReference>
<dbReference type="GO" id="GO:0033897">
    <property type="term" value="F:ribonuclease T2 activity"/>
    <property type="evidence" value="ECO:0007669"/>
    <property type="project" value="InterPro"/>
</dbReference>
<feature type="active site" evidence="3">
    <location>
        <position position="143"/>
    </location>
</feature>
<accession>A0A9P5UE64</accession>
<evidence type="ECO:0000256" key="4">
    <source>
        <dbReference type="RuleBase" id="RU004328"/>
    </source>
</evidence>
<evidence type="ECO:0000256" key="2">
    <source>
        <dbReference type="ARBA" id="ARBA00023157"/>
    </source>
</evidence>
<dbReference type="CDD" id="cd01061">
    <property type="entry name" value="RNase_T2_euk"/>
    <property type="match status" value="1"/>
</dbReference>
<comment type="similarity">
    <text evidence="1 4">Belongs to the RNase T2 family.</text>
</comment>
<dbReference type="GO" id="GO:0006401">
    <property type="term" value="P:RNA catabolic process"/>
    <property type="evidence" value="ECO:0007669"/>
    <property type="project" value="TreeGrafter"/>
</dbReference>
<dbReference type="Proteomes" id="UP000772434">
    <property type="component" value="Unassembled WGS sequence"/>
</dbReference>
<dbReference type="Pfam" id="PF00445">
    <property type="entry name" value="Ribonuclease_T2"/>
    <property type="match status" value="1"/>
</dbReference>
<proteinExistence type="inferred from homology"/>
<dbReference type="GO" id="GO:0003723">
    <property type="term" value="F:RNA binding"/>
    <property type="evidence" value="ECO:0007669"/>
    <property type="project" value="InterPro"/>
</dbReference>
<evidence type="ECO:0000256" key="1">
    <source>
        <dbReference type="ARBA" id="ARBA00007469"/>
    </source>
</evidence>
<dbReference type="PANTHER" id="PTHR11240:SF22">
    <property type="entry name" value="RIBONUCLEASE T2"/>
    <property type="match status" value="1"/>
</dbReference>
<dbReference type="InterPro" id="IPR033697">
    <property type="entry name" value="Ribonuclease_T2_eukaryotic"/>
</dbReference>
<dbReference type="Gene3D" id="3.90.730.10">
    <property type="entry name" value="Ribonuclease T2-like"/>
    <property type="match status" value="1"/>
</dbReference>
<keyword evidence="6" id="KW-1185">Reference proteome</keyword>
<evidence type="ECO:0000313" key="5">
    <source>
        <dbReference type="EMBL" id="KAF9074958.1"/>
    </source>
</evidence>
<organism evidence="5 6">
    <name type="scientific">Rhodocollybia butyracea</name>
    <dbReference type="NCBI Taxonomy" id="206335"/>
    <lineage>
        <taxon>Eukaryota</taxon>
        <taxon>Fungi</taxon>
        <taxon>Dikarya</taxon>
        <taxon>Basidiomycota</taxon>
        <taxon>Agaricomycotina</taxon>
        <taxon>Agaricomycetes</taxon>
        <taxon>Agaricomycetidae</taxon>
        <taxon>Agaricales</taxon>
        <taxon>Marasmiineae</taxon>
        <taxon>Omphalotaceae</taxon>
        <taxon>Rhodocollybia</taxon>
    </lineage>
</organism>
<dbReference type="InterPro" id="IPR036430">
    <property type="entry name" value="RNase_T2-like_sf"/>
</dbReference>
<dbReference type="InterPro" id="IPR018188">
    <property type="entry name" value="RNase_T2_His_AS_1"/>
</dbReference>
<evidence type="ECO:0000313" key="6">
    <source>
        <dbReference type="Proteomes" id="UP000772434"/>
    </source>
</evidence>
<protein>
    <submittedName>
        <fullName evidence="5">RNase Irp1</fullName>
    </submittedName>
</protein>
<dbReference type="PANTHER" id="PTHR11240">
    <property type="entry name" value="RIBONUCLEASE T2"/>
    <property type="match status" value="1"/>
</dbReference>
<reference evidence="5" key="1">
    <citation type="submission" date="2020-11" db="EMBL/GenBank/DDBJ databases">
        <authorList>
            <consortium name="DOE Joint Genome Institute"/>
            <person name="Ahrendt S."/>
            <person name="Riley R."/>
            <person name="Andreopoulos W."/>
            <person name="Labutti K."/>
            <person name="Pangilinan J."/>
            <person name="Ruiz-Duenas F.J."/>
            <person name="Barrasa J.M."/>
            <person name="Sanchez-Garcia M."/>
            <person name="Camarero S."/>
            <person name="Miyauchi S."/>
            <person name="Serrano A."/>
            <person name="Linde D."/>
            <person name="Babiker R."/>
            <person name="Drula E."/>
            <person name="Ayuso-Fernandez I."/>
            <person name="Pacheco R."/>
            <person name="Padilla G."/>
            <person name="Ferreira P."/>
            <person name="Barriuso J."/>
            <person name="Kellner H."/>
            <person name="Castanera R."/>
            <person name="Alfaro M."/>
            <person name="Ramirez L."/>
            <person name="Pisabarro A.G."/>
            <person name="Kuo A."/>
            <person name="Tritt A."/>
            <person name="Lipzen A."/>
            <person name="He G."/>
            <person name="Yan M."/>
            <person name="Ng V."/>
            <person name="Cullen D."/>
            <person name="Martin F."/>
            <person name="Rosso M.-N."/>
            <person name="Henrissat B."/>
            <person name="Hibbett D."/>
            <person name="Martinez A.T."/>
            <person name="Grigoriev I.V."/>
        </authorList>
    </citation>
    <scope>NUCLEOTIDE SEQUENCE</scope>
    <source>
        <strain evidence="5">AH 40177</strain>
    </source>
</reference>
<dbReference type="AlphaFoldDB" id="A0A9P5UE64"/>
<sequence length="271" mass="29012">MVVLNGLLRPAVAAASLGAGSFNKRAGSISSDCAAASTLPLSCSTDSSQGTCCFEAPGGLILQTQFWDTSTETGPTDSFTIHGLWPDNCDGTFEESCDPSRDYTGISSLLTEQGATSTLDFMNQFWLNDPDDGSNEELWEVNEWAEHGTCYSTLEVNCLPSGSPQGAEAVAFFEQVVTIFQTLPTYTWLTNQGITPDSSTTHTYTALTDALQAEAGVIPALQCDGSDLSEVYWYFNLRGSIIDGEFEPIDAPSKGSCSSSGIKWLPKTIKN</sequence>
<dbReference type="GO" id="GO:0005576">
    <property type="term" value="C:extracellular region"/>
    <property type="evidence" value="ECO:0007669"/>
    <property type="project" value="TreeGrafter"/>
</dbReference>
<gene>
    <name evidence="5" type="ORF">BDP27DRAFT_1381013</name>
</gene>
<dbReference type="SUPFAM" id="SSF55895">
    <property type="entry name" value="Ribonuclease Rh-like"/>
    <property type="match status" value="1"/>
</dbReference>
<dbReference type="InterPro" id="IPR001568">
    <property type="entry name" value="RNase_T2-like"/>
</dbReference>
<dbReference type="OrthoDB" id="435754at2759"/>
<name>A0A9P5UE64_9AGAR</name>
<feature type="active site" evidence="3">
    <location>
        <position position="82"/>
    </location>
</feature>
<evidence type="ECO:0000256" key="3">
    <source>
        <dbReference type="PIRSR" id="PIRSR633697-1"/>
    </source>
</evidence>
<dbReference type="EMBL" id="JADNRY010000011">
    <property type="protein sequence ID" value="KAF9074958.1"/>
    <property type="molecule type" value="Genomic_DNA"/>
</dbReference>
<comment type="caution">
    <text evidence="5">The sequence shown here is derived from an EMBL/GenBank/DDBJ whole genome shotgun (WGS) entry which is preliminary data.</text>
</comment>